<dbReference type="Pfam" id="PF00067">
    <property type="entry name" value="p450"/>
    <property type="match status" value="1"/>
</dbReference>
<evidence type="ECO:0000256" key="8">
    <source>
        <dbReference type="SAM" id="Phobius"/>
    </source>
</evidence>
<keyword evidence="4" id="KW-0479">Metal-binding</keyword>
<name>A0A2N6NAX7_BEABA</name>
<evidence type="ECO:0000313" key="10">
    <source>
        <dbReference type="Proteomes" id="UP000235728"/>
    </source>
</evidence>
<evidence type="ECO:0000256" key="1">
    <source>
        <dbReference type="ARBA" id="ARBA00001971"/>
    </source>
</evidence>
<dbReference type="GO" id="GO:0005506">
    <property type="term" value="F:iron ion binding"/>
    <property type="evidence" value="ECO:0007669"/>
    <property type="project" value="InterPro"/>
</dbReference>
<dbReference type="InterPro" id="IPR001128">
    <property type="entry name" value="Cyt_P450"/>
</dbReference>
<evidence type="ECO:0000256" key="5">
    <source>
        <dbReference type="ARBA" id="ARBA00023002"/>
    </source>
</evidence>
<comment type="caution">
    <text evidence="9">The sequence shown here is derived from an EMBL/GenBank/DDBJ whole genome shotgun (WGS) entry which is preliminary data.</text>
</comment>
<dbReference type="InterPro" id="IPR036396">
    <property type="entry name" value="Cyt_P450_sf"/>
</dbReference>
<evidence type="ECO:0000256" key="4">
    <source>
        <dbReference type="ARBA" id="ARBA00022723"/>
    </source>
</evidence>
<reference evidence="9 10" key="1">
    <citation type="journal article" date="2016" name="Appl. Microbiol. Biotechnol.">
        <title>Characterization of T-DNA insertion mutants with decreased virulence in the entomopathogenic fungus Beauveria bassiana JEF-007.</title>
        <authorList>
            <person name="Kim S."/>
            <person name="Lee S.J."/>
            <person name="Nai Y.S."/>
            <person name="Yu J.S."/>
            <person name="Lee M.R."/>
            <person name="Yang Y.T."/>
            <person name="Kim J.S."/>
        </authorList>
    </citation>
    <scope>NUCLEOTIDE SEQUENCE [LARGE SCALE GENOMIC DNA]</scope>
    <source>
        <strain evidence="9 10">JEF-007</strain>
    </source>
</reference>
<keyword evidence="7" id="KW-0503">Monooxygenase</keyword>
<dbReference type="Gene3D" id="1.10.630.10">
    <property type="entry name" value="Cytochrome P450"/>
    <property type="match status" value="1"/>
</dbReference>
<evidence type="ECO:0000256" key="3">
    <source>
        <dbReference type="ARBA" id="ARBA00022617"/>
    </source>
</evidence>
<evidence type="ECO:0000256" key="7">
    <source>
        <dbReference type="ARBA" id="ARBA00023033"/>
    </source>
</evidence>
<dbReference type="GO" id="GO:0020037">
    <property type="term" value="F:heme binding"/>
    <property type="evidence" value="ECO:0007669"/>
    <property type="project" value="InterPro"/>
</dbReference>
<dbReference type="EMBL" id="MRVG01000013">
    <property type="protein sequence ID" value="PMB64430.1"/>
    <property type="molecule type" value="Genomic_DNA"/>
</dbReference>
<dbReference type="Proteomes" id="UP000235728">
    <property type="component" value="Unassembled WGS sequence"/>
</dbReference>
<keyword evidence="8" id="KW-1133">Transmembrane helix</keyword>
<proteinExistence type="inferred from homology"/>
<sequence length="115" mass="12890">MELKGTLTGDTRDTLFRHLLNSDLPPSELSEERLSREAQVLIGAGTMTTAGTLAFLCYYILADPAIKERLTTDLTDVMTGYPDKKPTWAELEKVEYLQALIKEGLRYLILSPPML</sequence>
<gene>
    <name evidence="9" type="primary">TRI4_3</name>
    <name evidence="9" type="ORF">BM221_009818</name>
</gene>
<evidence type="ECO:0000256" key="2">
    <source>
        <dbReference type="ARBA" id="ARBA00010617"/>
    </source>
</evidence>
<dbReference type="SUPFAM" id="SSF48264">
    <property type="entry name" value="Cytochrome P450"/>
    <property type="match status" value="1"/>
</dbReference>
<dbReference type="InterPro" id="IPR050121">
    <property type="entry name" value="Cytochrome_P450_monoxygenase"/>
</dbReference>
<protein>
    <submittedName>
        <fullName evidence="9">Trichodiene oxygenase</fullName>
    </submittedName>
</protein>
<feature type="transmembrane region" description="Helical" evidence="8">
    <location>
        <begin position="40"/>
        <end position="61"/>
    </location>
</feature>
<accession>A0A2N6NAX7</accession>
<dbReference type="GO" id="GO:0016705">
    <property type="term" value="F:oxidoreductase activity, acting on paired donors, with incorporation or reduction of molecular oxygen"/>
    <property type="evidence" value="ECO:0007669"/>
    <property type="project" value="InterPro"/>
</dbReference>
<dbReference type="GO" id="GO:0004497">
    <property type="term" value="F:monooxygenase activity"/>
    <property type="evidence" value="ECO:0007669"/>
    <property type="project" value="UniProtKB-KW"/>
</dbReference>
<comment type="cofactor">
    <cofactor evidence="1">
        <name>heme</name>
        <dbReference type="ChEBI" id="CHEBI:30413"/>
    </cofactor>
</comment>
<dbReference type="PANTHER" id="PTHR24305">
    <property type="entry name" value="CYTOCHROME P450"/>
    <property type="match status" value="1"/>
</dbReference>
<dbReference type="PANTHER" id="PTHR24305:SF157">
    <property type="entry name" value="N-ACETYLTRYPTOPHAN 6-HYDROXYLASE IVOC-RELATED"/>
    <property type="match status" value="1"/>
</dbReference>
<keyword evidence="3" id="KW-0349">Heme</keyword>
<comment type="similarity">
    <text evidence="2">Belongs to the cytochrome P450 family.</text>
</comment>
<keyword evidence="6" id="KW-0408">Iron</keyword>
<evidence type="ECO:0000313" key="9">
    <source>
        <dbReference type="EMBL" id="PMB64430.1"/>
    </source>
</evidence>
<evidence type="ECO:0000256" key="6">
    <source>
        <dbReference type="ARBA" id="ARBA00023004"/>
    </source>
</evidence>
<keyword evidence="8" id="KW-0812">Transmembrane</keyword>
<dbReference type="AlphaFoldDB" id="A0A2N6NAX7"/>
<keyword evidence="8" id="KW-0472">Membrane</keyword>
<organism evidence="9 10">
    <name type="scientific">Beauveria bassiana</name>
    <name type="common">White muscardine disease fungus</name>
    <name type="synonym">Tritirachium shiotae</name>
    <dbReference type="NCBI Taxonomy" id="176275"/>
    <lineage>
        <taxon>Eukaryota</taxon>
        <taxon>Fungi</taxon>
        <taxon>Dikarya</taxon>
        <taxon>Ascomycota</taxon>
        <taxon>Pezizomycotina</taxon>
        <taxon>Sordariomycetes</taxon>
        <taxon>Hypocreomycetidae</taxon>
        <taxon>Hypocreales</taxon>
        <taxon>Cordycipitaceae</taxon>
        <taxon>Beauveria</taxon>
    </lineage>
</organism>
<keyword evidence="5" id="KW-0560">Oxidoreductase</keyword>